<keyword evidence="2" id="KW-1185">Reference proteome</keyword>
<protein>
    <submittedName>
        <fullName evidence="1">Uncharacterized protein</fullName>
    </submittedName>
</protein>
<comment type="caution">
    <text evidence="1">The sequence shown here is derived from an EMBL/GenBank/DDBJ whole genome shotgun (WGS) entry which is preliminary data.</text>
</comment>
<accession>A0A024GAC9</accession>
<dbReference type="AlphaFoldDB" id="A0A024GAC9"/>
<reference evidence="1 2" key="1">
    <citation type="submission" date="2012-05" db="EMBL/GenBank/DDBJ databases">
        <title>Recombination and specialization in a pathogen metapopulation.</title>
        <authorList>
            <person name="Gardiner A."/>
            <person name="Kemen E."/>
            <person name="Schultz-Larsen T."/>
            <person name="MacLean D."/>
            <person name="Van Oosterhout C."/>
            <person name="Jones J.D.G."/>
        </authorList>
    </citation>
    <scope>NUCLEOTIDE SEQUENCE [LARGE SCALE GENOMIC DNA]</scope>
    <source>
        <strain evidence="1 2">Ac Nc2</strain>
    </source>
</reference>
<dbReference type="Proteomes" id="UP000053237">
    <property type="component" value="Unassembled WGS sequence"/>
</dbReference>
<organism evidence="1 2">
    <name type="scientific">Albugo candida</name>
    <dbReference type="NCBI Taxonomy" id="65357"/>
    <lineage>
        <taxon>Eukaryota</taxon>
        <taxon>Sar</taxon>
        <taxon>Stramenopiles</taxon>
        <taxon>Oomycota</taxon>
        <taxon>Peronosporomycetes</taxon>
        <taxon>Albuginales</taxon>
        <taxon>Albuginaceae</taxon>
        <taxon>Albugo</taxon>
    </lineage>
</organism>
<dbReference type="EMBL" id="CAIX01000054">
    <property type="protein sequence ID" value="CCI43723.1"/>
    <property type="molecule type" value="Genomic_DNA"/>
</dbReference>
<proteinExistence type="predicted"/>
<gene>
    <name evidence="1" type="ORF">BN9_045070</name>
</gene>
<dbReference type="InParanoid" id="A0A024GAC9"/>
<evidence type="ECO:0000313" key="1">
    <source>
        <dbReference type="EMBL" id="CCI43723.1"/>
    </source>
</evidence>
<name>A0A024GAC9_9STRA</name>
<evidence type="ECO:0000313" key="2">
    <source>
        <dbReference type="Proteomes" id="UP000053237"/>
    </source>
</evidence>
<sequence>MAFSGKFGEEKTKSISILLTLETRWHNLEAIVNSASFIPNTNYSAMKHTESLNLRSLHQVCLGSHVSMSKHEHYTHRVQQRRKKYATRYAVNLLVKTLQYPDAFYKSSYLYPSKLSPFCTYCCHEHWKHETDCASNALLNMKARLEDSQDGRHSLIVKKSRRETFDVQREKQDS</sequence>